<protein>
    <submittedName>
        <fullName evidence="2">Pilus assembly protein</fullName>
    </submittedName>
</protein>
<dbReference type="KEGG" id="mbah:HYN46_08050"/>
<organism evidence="2 3">
    <name type="scientific">Aquirhabdus parva</name>
    <dbReference type="NCBI Taxonomy" id="2283318"/>
    <lineage>
        <taxon>Bacteria</taxon>
        <taxon>Pseudomonadati</taxon>
        <taxon>Pseudomonadota</taxon>
        <taxon>Gammaproteobacteria</taxon>
        <taxon>Moraxellales</taxon>
        <taxon>Moraxellaceae</taxon>
        <taxon>Aquirhabdus</taxon>
    </lineage>
</organism>
<feature type="domain" description="PilZ" evidence="1">
    <location>
        <begin position="16"/>
        <end position="87"/>
    </location>
</feature>
<dbReference type="OrthoDB" id="5296245at2"/>
<sequence length="114" mass="12519">MLPTRAGGIINYPIRDLQTLYSSYMPFVQGGALFVPSNRTFPLGEEVFVVVTLPESTERTPLTGKVVWVTHRTQGTRPAGFALQLAGEEGQKLKILIEKALAGLLNSDRPTYTL</sequence>
<dbReference type="RefSeq" id="WP_114898900.1">
    <property type="nucleotide sequence ID" value="NZ_CP031222.1"/>
</dbReference>
<reference evidence="2 3" key="1">
    <citation type="submission" date="2018-07" db="EMBL/GenBank/DDBJ databases">
        <title>Genome sequencing of Moraxellaceae gen. HYN0046.</title>
        <authorList>
            <person name="Kim M."/>
            <person name="Yi H."/>
        </authorList>
    </citation>
    <scope>NUCLEOTIDE SEQUENCE [LARGE SCALE GENOMIC DNA]</scope>
    <source>
        <strain evidence="2 3">HYN0046</strain>
    </source>
</reference>
<keyword evidence="3" id="KW-1185">Reference proteome</keyword>
<name>A0A345P681_9GAMM</name>
<evidence type="ECO:0000259" key="1">
    <source>
        <dbReference type="Pfam" id="PF07238"/>
    </source>
</evidence>
<gene>
    <name evidence="2" type="ORF">HYN46_08050</name>
</gene>
<dbReference type="EMBL" id="CP031222">
    <property type="protein sequence ID" value="AXI02790.1"/>
    <property type="molecule type" value="Genomic_DNA"/>
</dbReference>
<dbReference type="InterPro" id="IPR009875">
    <property type="entry name" value="PilZ_domain"/>
</dbReference>
<dbReference type="Proteomes" id="UP000253940">
    <property type="component" value="Chromosome"/>
</dbReference>
<dbReference type="Pfam" id="PF07238">
    <property type="entry name" value="PilZ"/>
    <property type="match status" value="1"/>
</dbReference>
<dbReference type="Gene3D" id="2.40.10.220">
    <property type="entry name" value="predicted glycosyltransferase like domains"/>
    <property type="match status" value="1"/>
</dbReference>
<evidence type="ECO:0000313" key="3">
    <source>
        <dbReference type="Proteomes" id="UP000253940"/>
    </source>
</evidence>
<accession>A0A345P681</accession>
<proteinExistence type="predicted"/>
<dbReference type="GO" id="GO:0035438">
    <property type="term" value="F:cyclic-di-GMP binding"/>
    <property type="evidence" value="ECO:0007669"/>
    <property type="project" value="InterPro"/>
</dbReference>
<evidence type="ECO:0000313" key="2">
    <source>
        <dbReference type="EMBL" id="AXI02790.1"/>
    </source>
</evidence>
<dbReference type="AlphaFoldDB" id="A0A345P681"/>